<reference evidence="2 3" key="1">
    <citation type="submission" date="2024-02" db="EMBL/GenBank/DDBJ databases">
        <authorList>
            <person name="Grouzdev D."/>
        </authorList>
    </citation>
    <scope>NUCLEOTIDE SEQUENCE [LARGE SCALE GENOMIC DNA]</scope>
    <source>
        <strain evidence="2 3">9N</strain>
    </source>
</reference>
<dbReference type="Proteomes" id="UP001350748">
    <property type="component" value="Unassembled WGS sequence"/>
</dbReference>
<dbReference type="SMART" id="SM00834">
    <property type="entry name" value="CxxC_CXXC_SSSS"/>
    <property type="match status" value="1"/>
</dbReference>
<name>A0ABU7XGU3_9HYPH</name>
<evidence type="ECO:0000313" key="2">
    <source>
        <dbReference type="EMBL" id="MEF3366588.1"/>
    </source>
</evidence>
<feature type="domain" description="Putative regulatory protein FmdB zinc ribbon" evidence="1">
    <location>
        <begin position="1"/>
        <end position="40"/>
    </location>
</feature>
<dbReference type="EMBL" id="JAZHYN010000020">
    <property type="protein sequence ID" value="MEF3366588.1"/>
    <property type="molecule type" value="Genomic_DNA"/>
</dbReference>
<keyword evidence="3" id="KW-1185">Reference proteome</keyword>
<sequence>MPLYAYVCNDCAAEFELLVRASDVPACPSCGSEKLQQQVSRICNEIKYPAIAKSWRRRAAAEGDLSNFSKGERKL</sequence>
<dbReference type="RefSeq" id="WP_332081606.1">
    <property type="nucleotide sequence ID" value="NZ_JAZHYN010000020.1"/>
</dbReference>
<comment type="caution">
    <text evidence="2">The sequence shown here is derived from an EMBL/GenBank/DDBJ whole genome shotgun (WGS) entry which is preliminary data.</text>
</comment>
<protein>
    <submittedName>
        <fullName evidence="2">Zinc ribbon domain-containing protein</fullName>
    </submittedName>
</protein>
<gene>
    <name evidence="2" type="ORF">V3H18_08590</name>
</gene>
<dbReference type="Pfam" id="PF09723">
    <property type="entry name" value="Zn_ribbon_8"/>
    <property type="match status" value="1"/>
</dbReference>
<accession>A0ABU7XGU3</accession>
<evidence type="ECO:0000259" key="1">
    <source>
        <dbReference type="SMART" id="SM00834"/>
    </source>
</evidence>
<dbReference type="NCBIfam" id="TIGR02605">
    <property type="entry name" value="CxxC_CxxC_SSSS"/>
    <property type="match status" value="1"/>
</dbReference>
<evidence type="ECO:0000313" key="3">
    <source>
        <dbReference type="Proteomes" id="UP001350748"/>
    </source>
</evidence>
<organism evidence="2 3">
    <name type="scientific">Methylocystis borbori</name>
    <dbReference type="NCBI Taxonomy" id="3118750"/>
    <lineage>
        <taxon>Bacteria</taxon>
        <taxon>Pseudomonadati</taxon>
        <taxon>Pseudomonadota</taxon>
        <taxon>Alphaproteobacteria</taxon>
        <taxon>Hyphomicrobiales</taxon>
        <taxon>Methylocystaceae</taxon>
        <taxon>Methylocystis</taxon>
    </lineage>
</organism>
<proteinExistence type="predicted"/>
<dbReference type="InterPro" id="IPR013429">
    <property type="entry name" value="Regulatory_FmdB_Zinc_ribbon"/>
</dbReference>